<evidence type="ECO:0000256" key="8">
    <source>
        <dbReference type="SAM" id="MobiDB-lite"/>
    </source>
</evidence>
<comment type="pathway">
    <text evidence="2">Cofactor biosynthesis; Fe-Mo cofactor biosynthesis.</text>
</comment>
<dbReference type="InterPro" id="IPR005973">
    <property type="entry name" value="NifE"/>
</dbReference>
<evidence type="ECO:0000259" key="9">
    <source>
        <dbReference type="Pfam" id="PF00148"/>
    </source>
</evidence>
<evidence type="ECO:0000313" key="10">
    <source>
        <dbReference type="EMBL" id="NEZ58310.1"/>
    </source>
</evidence>
<sequence length="935" mass="101715">MKMTSGKINELLTQPGCEHNHKKDGKGQKKACQQQAQPGAAQGGCAFDGASIALVPITDVAHLVHGPIACSGNSWGSRGSLSSGPRIYQMGFTTDLSENDIIFGGENKLYKAIHDVKERYSPAAIFVYLTCVTALIGDDLDAVCQAASKKFDIPVVPVSSPGFVGSKNLGNRIGGEALLEHVVGTREPEYTTPYDINLIGEYNIAGEMWGLLPLLEKLGIRVLAKITGDARYNEVACAHRAKLNVMICSKALINMAHTMEERYGIPYIEESIYGIEDMNRLLREIAAKLGDFDLQGRVETLIKEETSKLDIALAPYRQRLKGKRVVLYTGGVKSWSIISAAKDLGIDVVATSTKKSTEEDKARIKNLLGKDGIMMNKGNAQELLRVVAKTKADMLIAGGRNQYTALKARIPFLDINQERHHPYAGYLGMIEMAKELDEALHSPIWEQVRREAPWDSVGGAWDQPGASLAHPAQASTKVLSRRKSVTVNPLKQSQPLGAALAYLGIKGMMPLFHGSQGCTAFAKVMLVRHFREAVPMSTTAMTEVTTILGGEGNVETAILTLLEKTKPAIIGLCTTGLTETRGDDMQGILKEFRQRHPELSSLPIAFASTPDFKGALQDGYAAAVEALVRDIPDSGQDELRQQGSDSFYTYAVPGMPSQVTVLAGSSLAPGDVQAVKDMVTAFGLNPVFVPDLSKSLDGHLADSYSGLTNGGTTLNQLKSLAYSSFTLAIGNSMKLAAEILQQRFGTEFRLFNSLTGLGAVDSFLQELSELSGRPVPEKFRHQRRQLQDAILDTHFFFGRKRVALALEPDLLHRIAWWLTTTGAEIHAAVTTTTSKPLKNLPADTVTIGDLEDFEDLAQGADLLIANSNAKAMSKRLGIPLYRLGFPVFDRLGNGRRYTVGYDGTTQLLFDIGNIFMEVDETDAHAQVHAWREGHV</sequence>
<evidence type="ECO:0000256" key="2">
    <source>
        <dbReference type="ARBA" id="ARBA00005155"/>
    </source>
</evidence>
<evidence type="ECO:0000256" key="7">
    <source>
        <dbReference type="RuleBase" id="RU004021"/>
    </source>
</evidence>
<dbReference type="PANTHER" id="PTHR42956">
    <property type="entry name" value="NITROGENASE IRON-MOLYBDENUM COFACTOR BIOSYNTHESIS PROTEIN NIFE"/>
    <property type="match status" value="1"/>
</dbReference>
<dbReference type="NCBIfam" id="TIGR01283">
    <property type="entry name" value="nifE"/>
    <property type="match status" value="1"/>
</dbReference>
<name>A0A6M0RQZ6_9CYAN</name>
<dbReference type="GO" id="GO:0065003">
    <property type="term" value="P:protein-containing complex assembly"/>
    <property type="evidence" value="ECO:0007669"/>
    <property type="project" value="InterPro"/>
</dbReference>
<dbReference type="UniPathway" id="UPA00782"/>
<dbReference type="PROSITE" id="PS00699">
    <property type="entry name" value="NITROGENASE_1_1"/>
    <property type="match status" value="2"/>
</dbReference>
<dbReference type="InterPro" id="IPR000510">
    <property type="entry name" value="Nase/OxRdtase_comp1"/>
</dbReference>
<accession>A0A6M0RQZ6</accession>
<dbReference type="RefSeq" id="WP_163700760.1">
    <property type="nucleotide sequence ID" value="NZ_QXHD01000004.1"/>
</dbReference>
<keyword evidence="11" id="KW-1185">Reference proteome</keyword>
<dbReference type="InterPro" id="IPR049939">
    <property type="entry name" value="NifE-like"/>
</dbReference>
<evidence type="ECO:0000256" key="4">
    <source>
        <dbReference type="ARBA" id="ARBA00013280"/>
    </source>
</evidence>
<dbReference type="InterPro" id="IPR000318">
    <property type="entry name" value="Nase_comp1_CS"/>
</dbReference>
<dbReference type="InterPro" id="IPR005975">
    <property type="entry name" value="Nase_Mo-Fe_CF"/>
</dbReference>
<dbReference type="EMBL" id="QXHD01000004">
    <property type="protein sequence ID" value="NEZ58310.1"/>
    <property type="molecule type" value="Genomic_DNA"/>
</dbReference>
<dbReference type="Proteomes" id="UP000481033">
    <property type="component" value="Unassembled WGS sequence"/>
</dbReference>
<evidence type="ECO:0000256" key="6">
    <source>
        <dbReference type="ARBA" id="ARBA00023231"/>
    </source>
</evidence>
<organism evidence="10 11">
    <name type="scientific">Adonisia turfae CCMR0081</name>
    <dbReference type="NCBI Taxonomy" id="2292702"/>
    <lineage>
        <taxon>Bacteria</taxon>
        <taxon>Bacillati</taxon>
        <taxon>Cyanobacteriota</taxon>
        <taxon>Adonisia</taxon>
        <taxon>Adonisia turfae</taxon>
    </lineage>
</organism>
<dbReference type="GO" id="GO:0016163">
    <property type="term" value="F:nitrogenase activity"/>
    <property type="evidence" value="ECO:0007669"/>
    <property type="project" value="InterPro"/>
</dbReference>
<dbReference type="Gene3D" id="3.40.50.12380">
    <property type="entry name" value="Nitrogenase MoFe cofactor biosynthesis protein NifE, C-terminal"/>
    <property type="match status" value="1"/>
</dbReference>
<dbReference type="Gene3D" id="3.40.50.1980">
    <property type="entry name" value="Nitrogenase molybdenum iron protein domain"/>
    <property type="match status" value="4"/>
</dbReference>
<dbReference type="PANTHER" id="PTHR42956:SF1">
    <property type="entry name" value="NITROGENASE IRON-MOLYBDENUM COFACTOR BIOSYNTHESIS PROTEIN NIFE"/>
    <property type="match status" value="1"/>
</dbReference>
<evidence type="ECO:0000256" key="5">
    <source>
        <dbReference type="ARBA" id="ARBA00013282"/>
    </source>
</evidence>
<feature type="domain" description="Nitrogenase/oxidoreductase component 1" evidence="9">
    <location>
        <begin position="493"/>
        <end position="915"/>
    </location>
</feature>
<keyword evidence="6 7" id="KW-0535">Nitrogen fixation</keyword>
<comment type="function">
    <text evidence="1">This protein may play a role in the biosynthesis of the prosthetic group of nitrogenase (FeMo cofactor).</text>
</comment>
<comment type="similarity">
    <text evidence="3 7">Belongs to the NifD/NifK/NifE/NifN family.</text>
</comment>
<dbReference type="SUPFAM" id="SSF53807">
    <property type="entry name" value="Helical backbone' metal receptor"/>
    <property type="match status" value="2"/>
</dbReference>
<dbReference type="NCBIfam" id="NF011047">
    <property type="entry name" value="PRK14477.1"/>
    <property type="match status" value="1"/>
</dbReference>
<dbReference type="CDD" id="cd01966">
    <property type="entry name" value="Nitrogenase_NifN_1"/>
    <property type="match status" value="1"/>
</dbReference>
<reference evidence="10 11" key="1">
    <citation type="journal article" date="2020" name="Microb. Ecol.">
        <title>Ecogenomics of the Marine Benthic Filamentous Cyanobacterium Adonisia.</title>
        <authorList>
            <person name="Walter J.M."/>
            <person name="Coutinho F.H."/>
            <person name="Leomil L."/>
            <person name="Hargreaves P.I."/>
            <person name="Campeao M.E."/>
            <person name="Vieira V.V."/>
            <person name="Silva B.S."/>
            <person name="Fistarol G.O."/>
            <person name="Salomon P.S."/>
            <person name="Sawabe T."/>
            <person name="Mino S."/>
            <person name="Hosokawa M."/>
            <person name="Miyashita H."/>
            <person name="Maruyama F."/>
            <person name="van Verk M.C."/>
            <person name="Dutilh B.E."/>
            <person name="Thompson C.C."/>
            <person name="Thompson F.L."/>
        </authorList>
    </citation>
    <scope>NUCLEOTIDE SEQUENCE [LARGE SCALE GENOMIC DNA]</scope>
    <source>
        <strain evidence="10 11">CCMR0081</strain>
    </source>
</reference>
<feature type="domain" description="Nitrogenase/oxidoreductase component 1" evidence="9">
    <location>
        <begin position="45"/>
        <end position="440"/>
    </location>
</feature>
<dbReference type="NCBIfam" id="TIGR01285">
    <property type="entry name" value="nifN"/>
    <property type="match status" value="1"/>
</dbReference>
<dbReference type="CDD" id="cd01968">
    <property type="entry name" value="Nitrogenase_NifE_I"/>
    <property type="match status" value="1"/>
</dbReference>
<comment type="caution">
    <text evidence="10">The sequence shown here is derived from an EMBL/GenBank/DDBJ whole genome shotgun (WGS) entry which is preliminary data.</text>
</comment>
<dbReference type="Gene3D" id="6.10.250.1090">
    <property type="match status" value="1"/>
</dbReference>
<evidence type="ECO:0000256" key="3">
    <source>
        <dbReference type="ARBA" id="ARBA00011002"/>
    </source>
</evidence>
<evidence type="ECO:0000313" key="11">
    <source>
        <dbReference type="Proteomes" id="UP000481033"/>
    </source>
</evidence>
<dbReference type="Pfam" id="PF00148">
    <property type="entry name" value="Oxidored_nitro"/>
    <property type="match status" value="2"/>
</dbReference>
<protein>
    <recommendedName>
        <fullName evidence="4">Nitrogenase iron-molybdenum cofactor biosynthesis protein NifE</fullName>
    </recommendedName>
    <alternativeName>
        <fullName evidence="5">Nitrogenase iron-molybdenum cofactor biosynthesis protein NifN</fullName>
    </alternativeName>
</protein>
<gene>
    <name evidence="10" type="ORF">DXZ20_22230</name>
</gene>
<proteinExistence type="inferred from homology"/>
<feature type="compositionally biased region" description="Basic and acidic residues" evidence="8">
    <location>
        <begin position="18"/>
        <end position="27"/>
    </location>
</feature>
<dbReference type="AlphaFoldDB" id="A0A6M0RQZ6"/>
<feature type="region of interest" description="Disordered" evidence="8">
    <location>
        <begin position="1"/>
        <end position="31"/>
    </location>
</feature>
<evidence type="ECO:0000256" key="1">
    <source>
        <dbReference type="ARBA" id="ARBA00003171"/>
    </source>
</evidence>